<dbReference type="FunFam" id="2.40.70.10:FF:000011">
    <property type="entry name" value="Aspartic protease"/>
    <property type="match status" value="1"/>
</dbReference>
<feature type="active site" evidence="13">
    <location>
        <position position="91"/>
    </location>
</feature>
<comment type="function">
    <text evidence="10">Probable GPI-anchored aspartic-type endopeptidase which contributes to virulence.</text>
</comment>
<dbReference type="SUPFAM" id="SSF50630">
    <property type="entry name" value="Acid proteases"/>
    <property type="match status" value="1"/>
</dbReference>
<keyword evidence="6 14" id="KW-0064">Aspartyl protease</keyword>
<dbReference type="PROSITE" id="PS51767">
    <property type="entry name" value="PEPTIDASE_A1"/>
    <property type="match status" value="1"/>
</dbReference>
<evidence type="ECO:0000256" key="10">
    <source>
        <dbReference type="ARBA" id="ARBA00054722"/>
    </source>
</evidence>
<dbReference type="PANTHER" id="PTHR47966:SF65">
    <property type="entry name" value="ASPARTIC-TYPE ENDOPEPTIDASE"/>
    <property type="match status" value="1"/>
</dbReference>
<evidence type="ECO:0000256" key="3">
    <source>
        <dbReference type="ARBA" id="ARBA00022622"/>
    </source>
</evidence>
<comment type="subcellular location">
    <subcellularLocation>
        <location evidence="1">Cell membrane</location>
        <topology evidence="1">Lipid-anchor</topology>
        <topology evidence="1">GPI-anchor</topology>
    </subcellularLocation>
</comment>
<keyword evidence="3" id="KW-0336">GPI-anchor</keyword>
<evidence type="ECO:0000256" key="8">
    <source>
        <dbReference type="ARBA" id="ARBA00023136"/>
    </source>
</evidence>
<evidence type="ECO:0000256" key="12">
    <source>
        <dbReference type="ARBA" id="ARBA00068059"/>
    </source>
</evidence>
<evidence type="ECO:0000256" key="2">
    <source>
        <dbReference type="ARBA" id="ARBA00007447"/>
    </source>
</evidence>
<dbReference type="InterPro" id="IPR001969">
    <property type="entry name" value="Aspartic_peptidase_AS"/>
</dbReference>
<dbReference type="GO" id="GO:0006508">
    <property type="term" value="P:proteolysis"/>
    <property type="evidence" value="ECO:0007669"/>
    <property type="project" value="UniProtKB-KW"/>
</dbReference>
<evidence type="ECO:0000256" key="6">
    <source>
        <dbReference type="ARBA" id="ARBA00022750"/>
    </source>
</evidence>
<feature type="chain" id="PRO_5042043307" description="Probable aspartic-type endopeptidase OPSB" evidence="15">
    <location>
        <begin position="22"/>
        <end position="499"/>
    </location>
</feature>
<evidence type="ECO:0000256" key="15">
    <source>
        <dbReference type="SAM" id="SignalP"/>
    </source>
</evidence>
<dbReference type="EMBL" id="CP120631">
    <property type="protein sequence ID" value="WEW61899.1"/>
    <property type="molecule type" value="Genomic_DNA"/>
</dbReference>
<gene>
    <name evidence="17" type="ORF">PRK78_007397</name>
</gene>
<evidence type="ECO:0000256" key="14">
    <source>
        <dbReference type="RuleBase" id="RU000454"/>
    </source>
</evidence>
<dbReference type="InterPro" id="IPR001461">
    <property type="entry name" value="Aspartic_peptidase_A1"/>
</dbReference>
<keyword evidence="4 14" id="KW-0645">Protease</keyword>
<name>A0AAF0DN55_9EURO</name>
<dbReference type="GO" id="GO:0004190">
    <property type="term" value="F:aspartic-type endopeptidase activity"/>
    <property type="evidence" value="ECO:0007669"/>
    <property type="project" value="UniProtKB-KW"/>
</dbReference>
<proteinExistence type="inferred from homology"/>
<dbReference type="Pfam" id="PF00026">
    <property type="entry name" value="Asp"/>
    <property type="match status" value="1"/>
</dbReference>
<evidence type="ECO:0000256" key="4">
    <source>
        <dbReference type="ARBA" id="ARBA00022670"/>
    </source>
</evidence>
<evidence type="ECO:0000256" key="9">
    <source>
        <dbReference type="ARBA" id="ARBA00023288"/>
    </source>
</evidence>
<keyword evidence="3" id="KW-0325">Glycoprotein</keyword>
<dbReference type="GO" id="GO:0005886">
    <property type="term" value="C:plasma membrane"/>
    <property type="evidence" value="ECO:0007669"/>
    <property type="project" value="UniProtKB-SubCell"/>
</dbReference>
<evidence type="ECO:0000256" key="1">
    <source>
        <dbReference type="ARBA" id="ARBA00004609"/>
    </source>
</evidence>
<accession>A0AAF0DN55</accession>
<keyword evidence="5 15" id="KW-0732">Signal</keyword>
<evidence type="ECO:0000259" key="16">
    <source>
        <dbReference type="PROSITE" id="PS51767"/>
    </source>
</evidence>
<protein>
    <recommendedName>
        <fullName evidence="12">Probable aspartic-type endopeptidase OPSB</fullName>
    </recommendedName>
    <alternativeName>
        <fullName evidence="11">Probable aspartic-type endopeptidase opsB</fullName>
    </alternativeName>
</protein>
<reference evidence="17" key="1">
    <citation type="submission" date="2023-03" db="EMBL/GenBank/DDBJ databases">
        <title>Emydomyces testavorans Genome Sequence.</title>
        <authorList>
            <person name="Hoyer L."/>
        </authorList>
    </citation>
    <scope>NUCLEOTIDE SEQUENCE</scope>
    <source>
        <strain evidence="17">16-2883</strain>
    </source>
</reference>
<evidence type="ECO:0000256" key="7">
    <source>
        <dbReference type="ARBA" id="ARBA00022801"/>
    </source>
</evidence>
<sequence length="499" mass="53227">MRDFIFWSLATAATLLQTVQGLELVKRSTPAVVGFEFERRKVVNPIEHDKQRRKRQNKPKVVNQVLDNQKTLYFSNLTLGTPPQKLQMHIDTGSSDLWVNTPSSKLCSDSRNLCAIGGTYDPKKSSTYKLITSDFNITYADGSGAVGDYVSDTMSIAGATLKELQFAVGYQSTSREGVLGIGFAQNEVQSVRNNVEPYANLPQALVDNGLIRSNAYSIWLNDLDSNKGEILFGGVNTAKFQGALKTVPVVPRRGAYRDLSVALTGLAVKSSAGLQRFPAGNFPFSVVLDTGSSLTYLPNVIVTEIFSAVSAVWDSNAGAAYVPCDLAKSDAQFIFTFSEPNITVGMDEMVVDPGPNSRGQRLRFDDGTPACIFGIVPAENSVAILGDTFIRSAYVVYDLNNREISLAQTKFNSTNDDILEIGTGRNSVPDATGVAGAVSTVAATPSATVQTTLTAIATSNGGNVRPVSSKAGAIPTPKPEYPLGMIAGLAGAGMVFAAM</sequence>
<evidence type="ECO:0000313" key="17">
    <source>
        <dbReference type="EMBL" id="WEW61899.1"/>
    </source>
</evidence>
<dbReference type="Gene3D" id="2.40.70.10">
    <property type="entry name" value="Acid Proteases"/>
    <property type="match status" value="2"/>
</dbReference>
<dbReference type="GO" id="GO:0098552">
    <property type="term" value="C:side of membrane"/>
    <property type="evidence" value="ECO:0007669"/>
    <property type="project" value="UniProtKB-KW"/>
</dbReference>
<evidence type="ECO:0000256" key="5">
    <source>
        <dbReference type="ARBA" id="ARBA00022729"/>
    </source>
</evidence>
<keyword evidence="8" id="KW-0472">Membrane</keyword>
<dbReference type="CDD" id="cd05474">
    <property type="entry name" value="SAP_like"/>
    <property type="match status" value="1"/>
</dbReference>
<feature type="signal peptide" evidence="15">
    <location>
        <begin position="1"/>
        <end position="21"/>
    </location>
</feature>
<dbReference type="InterPro" id="IPR021109">
    <property type="entry name" value="Peptidase_aspartic_dom_sf"/>
</dbReference>
<comment type="similarity">
    <text evidence="2 14">Belongs to the peptidase A1 family.</text>
</comment>
<keyword evidence="7 14" id="KW-0378">Hydrolase</keyword>
<keyword evidence="18" id="KW-1185">Reference proteome</keyword>
<dbReference type="AlphaFoldDB" id="A0AAF0DN55"/>
<evidence type="ECO:0000256" key="13">
    <source>
        <dbReference type="PIRSR" id="PIRSR601461-1"/>
    </source>
</evidence>
<dbReference type="InterPro" id="IPR033876">
    <property type="entry name" value="SAP-like"/>
</dbReference>
<dbReference type="PRINTS" id="PR00792">
    <property type="entry name" value="PEPSIN"/>
</dbReference>
<evidence type="ECO:0000256" key="11">
    <source>
        <dbReference type="ARBA" id="ARBA00067536"/>
    </source>
</evidence>
<dbReference type="PANTHER" id="PTHR47966">
    <property type="entry name" value="BETA-SITE APP-CLEAVING ENZYME, ISOFORM A-RELATED"/>
    <property type="match status" value="1"/>
</dbReference>
<dbReference type="InterPro" id="IPR033121">
    <property type="entry name" value="PEPTIDASE_A1"/>
</dbReference>
<dbReference type="Proteomes" id="UP001219355">
    <property type="component" value="Chromosome 5"/>
</dbReference>
<evidence type="ECO:0000313" key="18">
    <source>
        <dbReference type="Proteomes" id="UP001219355"/>
    </source>
</evidence>
<dbReference type="PROSITE" id="PS00141">
    <property type="entry name" value="ASP_PROTEASE"/>
    <property type="match status" value="1"/>
</dbReference>
<keyword evidence="9" id="KW-0449">Lipoprotein</keyword>
<feature type="active site" evidence="13">
    <location>
        <position position="289"/>
    </location>
</feature>
<feature type="domain" description="Peptidase A1" evidence="16">
    <location>
        <begin position="73"/>
        <end position="407"/>
    </location>
</feature>
<organism evidence="17 18">
    <name type="scientific">Emydomyces testavorans</name>
    <dbReference type="NCBI Taxonomy" id="2070801"/>
    <lineage>
        <taxon>Eukaryota</taxon>
        <taxon>Fungi</taxon>
        <taxon>Dikarya</taxon>
        <taxon>Ascomycota</taxon>
        <taxon>Pezizomycotina</taxon>
        <taxon>Eurotiomycetes</taxon>
        <taxon>Eurotiomycetidae</taxon>
        <taxon>Onygenales</taxon>
        <taxon>Nannizziopsiaceae</taxon>
        <taxon>Emydomyces</taxon>
    </lineage>
</organism>